<feature type="chain" id="PRO_5003556052" evidence="1">
    <location>
        <begin position="27"/>
        <end position="67"/>
    </location>
</feature>
<evidence type="ECO:0000313" key="2">
    <source>
        <dbReference type="EMBL" id="CCF33008.1"/>
    </source>
</evidence>
<dbReference type="EMBL" id="CACQ02000609">
    <property type="protein sequence ID" value="CCF33008.1"/>
    <property type="molecule type" value="Genomic_DNA"/>
</dbReference>
<evidence type="ECO:0000313" key="3">
    <source>
        <dbReference type="Proteomes" id="UP000007174"/>
    </source>
</evidence>
<keyword evidence="1" id="KW-0732">Signal</keyword>
<feature type="signal peptide" evidence="1">
    <location>
        <begin position="1"/>
        <end position="26"/>
    </location>
</feature>
<accession>H1UYF7</accession>
<dbReference type="AlphaFoldDB" id="H1UYF7"/>
<gene>
    <name evidence="2" type="ORF">CH063_05279</name>
</gene>
<sequence>MQFTMKSFNLLYTLFISSLFCPVLSALAGHNDYRVVKEGSETLVYTNGYKNGRDAVTMVAISSNKIM</sequence>
<evidence type="ECO:0000256" key="1">
    <source>
        <dbReference type="SAM" id="SignalP"/>
    </source>
</evidence>
<organism evidence="2 3">
    <name type="scientific">Colletotrichum higginsianum (strain IMI 349063)</name>
    <name type="common">Crucifer anthracnose fungus</name>
    <dbReference type="NCBI Taxonomy" id="759273"/>
    <lineage>
        <taxon>Eukaryota</taxon>
        <taxon>Fungi</taxon>
        <taxon>Dikarya</taxon>
        <taxon>Ascomycota</taxon>
        <taxon>Pezizomycotina</taxon>
        <taxon>Sordariomycetes</taxon>
        <taxon>Hypocreomycetidae</taxon>
        <taxon>Glomerellales</taxon>
        <taxon>Glomerellaceae</taxon>
        <taxon>Colletotrichum</taxon>
        <taxon>Colletotrichum destructivum species complex</taxon>
    </lineage>
</organism>
<protein>
    <submittedName>
        <fullName evidence="2">Uncharacterized protein</fullName>
    </submittedName>
</protein>
<dbReference type="VEuPathDB" id="FungiDB:CH63R_14390"/>
<feature type="non-terminal residue" evidence="2">
    <location>
        <position position="1"/>
    </location>
</feature>
<reference evidence="3" key="1">
    <citation type="journal article" date="2012" name="Nat. Genet.">
        <title>Lifestyle transitions in plant pathogenic Colletotrichum fungi deciphered by genome and transcriptome analyses.</title>
        <authorList>
            <person name="O'Connell R.J."/>
            <person name="Thon M.R."/>
            <person name="Hacquard S."/>
            <person name="Amyotte S.G."/>
            <person name="Kleemann J."/>
            <person name="Torres M.F."/>
            <person name="Damm U."/>
            <person name="Buiate E.A."/>
            <person name="Epstein L."/>
            <person name="Alkan N."/>
            <person name="Altmueller J."/>
            <person name="Alvarado-Balderrama L."/>
            <person name="Bauser C.A."/>
            <person name="Becker C."/>
            <person name="Birren B.W."/>
            <person name="Chen Z."/>
            <person name="Choi J."/>
            <person name="Crouch J.A."/>
            <person name="Duvick J.P."/>
            <person name="Farman M.A."/>
            <person name="Gan P."/>
            <person name="Heiman D."/>
            <person name="Henrissat B."/>
            <person name="Howard R.J."/>
            <person name="Kabbage M."/>
            <person name="Koch C."/>
            <person name="Kracher B."/>
            <person name="Kubo Y."/>
            <person name="Law A.D."/>
            <person name="Lebrun M.-H."/>
            <person name="Lee Y.-H."/>
            <person name="Miyara I."/>
            <person name="Moore N."/>
            <person name="Neumann U."/>
            <person name="Nordstroem K."/>
            <person name="Panaccione D.G."/>
            <person name="Panstruga R."/>
            <person name="Place M."/>
            <person name="Proctor R.H."/>
            <person name="Prusky D."/>
            <person name="Rech G."/>
            <person name="Reinhardt R."/>
            <person name="Rollins J.A."/>
            <person name="Rounsley S."/>
            <person name="Schardl C.L."/>
            <person name="Schwartz D.C."/>
            <person name="Shenoy N."/>
            <person name="Shirasu K."/>
            <person name="Sikhakolli U.R."/>
            <person name="Stueber K."/>
            <person name="Sukno S.A."/>
            <person name="Sweigard J.A."/>
            <person name="Takano Y."/>
            <person name="Takahara H."/>
            <person name="Trail F."/>
            <person name="van der Does H.C."/>
            <person name="Voll L.M."/>
            <person name="Will I."/>
            <person name="Young S."/>
            <person name="Zeng Q."/>
            <person name="Zhang J."/>
            <person name="Zhou S."/>
            <person name="Dickman M.B."/>
            <person name="Schulze-Lefert P."/>
            <person name="Ver Loren van Themaat E."/>
            <person name="Ma L.-J."/>
            <person name="Vaillancourt L.J."/>
        </authorList>
    </citation>
    <scope>NUCLEOTIDE SEQUENCE [LARGE SCALE GENOMIC DNA]</scope>
    <source>
        <strain evidence="3">IMI 349063</strain>
    </source>
</reference>
<name>H1UYF7_COLHI</name>
<proteinExistence type="predicted"/>
<dbReference type="HOGENOM" id="CLU_2819417_0_0_1"/>
<dbReference type="Proteomes" id="UP000007174">
    <property type="component" value="Unassembled WGS sequence"/>
</dbReference>